<evidence type="ECO:0000313" key="18">
    <source>
        <dbReference type="EMBL" id="AVI08505.1"/>
    </source>
</evidence>
<dbReference type="Proteomes" id="UP000142548">
    <property type="component" value="Genome"/>
</dbReference>
<evidence type="ECO:0000313" key="21">
    <source>
        <dbReference type="EMBL" id="AVK93691.1"/>
    </source>
</evidence>
<feature type="transmembrane region" description="Helical" evidence="13">
    <location>
        <begin position="146"/>
        <end position="170"/>
    </location>
</feature>
<gene>
    <name evidence="14" type="primary">U72</name>
</gene>
<keyword evidence="4" id="KW-1040">Host Golgi apparatus</keyword>
<evidence type="ECO:0000256" key="6">
    <source>
        <dbReference type="ARBA" id="ARBA00022870"/>
    </source>
</evidence>
<reference evidence="20" key="6">
    <citation type="journal article" date="2018" name="Sci. Rep.">
        <title>Whole genome diversity of inherited chromosomally integrated HHV-6 derived from healthy individuals of diverse geographic origin.</title>
        <authorList>
            <person name="Telford M."/>
            <person name="Navarro A."/>
            <person name="Santpere G."/>
        </authorList>
    </citation>
    <scope>NUCLEOTIDE SEQUENCE</scope>
    <source>
        <strain evidence="20">IciHG00657</strain>
        <strain evidence="21">IciNA18999</strain>
    </source>
</reference>
<evidence type="ECO:0000313" key="14">
    <source>
        <dbReference type="EMBL" id="AJA36284.1"/>
    </source>
</evidence>
<sequence>MASSRVDTINLRIWLVSIICAALSFINVTVHLIAINFPNLGFPCAYFEINDLKAVNLSANNQIYQMTHQLYINPVQIICYVLIMAMLFLLIIIYYIVCCAKVFSSNKTSNVNQTTRDITWMGDTSSCFQFILIMDTFQLFVTALSFRLVALGAFAYCIFFVCFTTFNVTLITQFQSADKSFFAFQKIHPNLKGTVQFKTVVINLTELMLGYSTMFLGITTCLGVGNSIYIRSITVAYSSINTFLVMACIYSIVIEAVLVRYVKPLFGYYVGMFCGAVGLSFPILQYETFFESEWSTGLIINLAVIAIISIGFIICRLVRYLVKKKRRYKQLLNTESSSLMDENE</sequence>
<feature type="transmembrane region" description="Helical" evidence="13">
    <location>
        <begin position="12"/>
        <end position="33"/>
    </location>
</feature>
<keyword evidence="3 13" id="KW-0812">Transmembrane</keyword>
<keyword evidence="11" id="KW-1015">Disulfide bond</keyword>
<evidence type="ECO:0000256" key="1">
    <source>
        <dbReference type="ARBA" id="ARBA00003017"/>
    </source>
</evidence>
<evidence type="ECO:0000256" key="9">
    <source>
        <dbReference type="ARBA" id="ARBA00023046"/>
    </source>
</evidence>
<keyword evidence="10 13" id="KW-0472">Membrane</keyword>
<feature type="transmembrane region" description="Helical" evidence="13">
    <location>
        <begin position="208"/>
        <end position="230"/>
    </location>
</feature>
<dbReference type="EMBL" id="MF994822">
    <property type="protein sequence ID" value="AVI08505.1"/>
    <property type="molecule type" value="Genomic_DNA"/>
</dbReference>
<evidence type="ECO:0000313" key="19">
    <source>
        <dbReference type="EMBL" id="AVI09270.1"/>
    </source>
</evidence>
<dbReference type="EMBL" id="MF994828">
    <property type="protein sequence ID" value="AVI09270.1"/>
    <property type="molecule type" value="Genomic_DNA"/>
</dbReference>
<dbReference type="PRINTS" id="PR00333">
    <property type="entry name" value="HSVINTEGRLMP"/>
</dbReference>
<dbReference type="HAMAP" id="MF_04035">
    <property type="entry name" value="HSV_GM"/>
    <property type="match status" value="1"/>
</dbReference>
<proteinExistence type="inferred from homology"/>
<keyword evidence="8 13" id="KW-1133">Transmembrane helix</keyword>
<dbReference type="EMBL" id="MG894374">
    <property type="protein sequence ID" value="AVK93691.1"/>
    <property type="molecule type" value="Genomic_DNA"/>
</dbReference>
<evidence type="ECO:0000256" key="8">
    <source>
        <dbReference type="ARBA" id="ARBA00022989"/>
    </source>
</evidence>
<evidence type="ECO:0000256" key="7">
    <source>
        <dbReference type="ARBA" id="ARBA00022879"/>
    </source>
</evidence>
<dbReference type="EMBL" id="KY316047">
    <property type="protein sequence ID" value="APO38456.1"/>
    <property type="molecule type" value="Genomic_DNA"/>
</dbReference>
<dbReference type="EMBL" id="MG894370">
    <property type="protein sequence ID" value="AVK93407.1"/>
    <property type="molecule type" value="Genomic_DNA"/>
</dbReference>
<dbReference type="EMBL" id="KP257584">
    <property type="protein sequence ID" value="AJA36284.1"/>
    <property type="molecule type" value="Genomic_DNA"/>
</dbReference>
<feature type="transmembrane region" description="Helical" evidence="13">
    <location>
        <begin position="118"/>
        <end position="140"/>
    </location>
</feature>
<evidence type="ECO:0000313" key="15">
    <source>
        <dbReference type="EMBL" id="APO38456.1"/>
    </source>
</evidence>
<evidence type="ECO:0000256" key="5">
    <source>
        <dbReference type="ARBA" id="ARBA00022844"/>
    </source>
</evidence>
<keyword evidence="9" id="KW-1039">Host endosome</keyword>
<keyword evidence="7 15" id="KW-0261">Viral envelope protein</keyword>
<evidence type="ECO:0000256" key="10">
    <source>
        <dbReference type="ARBA" id="ARBA00023136"/>
    </source>
</evidence>
<reference evidence="14 22" key="1">
    <citation type="journal article" date="1993" name="J. Virol.">
        <title>Identification of a lytic-phase origin of DNA replication in human herpesvirus 6B strain Z29.</title>
        <authorList>
            <person name="Dewhurst S."/>
            <person name="Dollard S.C."/>
            <person name="Pellett P.E."/>
            <person name="Dambaugh T.R."/>
        </authorList>
    </citation>
    <scope>NUCLEOTIDE SEQUENCE [LARGE SCALE GENOMIC DNA]</scope>
    <source>
        <strain evidence="14">AJ</strain>
    </source>
</reference>
<dbReference type="InterPro" id="IPR000785">
    <property type="entry name" value="Herpes_glycop_M"/>
</dbReference>
<evidence type="ECO:0000256" key="4">
    <source>
        <dbReference type="ARBA" id="ARBA00022812"/>
    </source>
</evidence>
<dbReference type="EMBL" id="MF994820">
    <property type="protein sequence ID" value="AVI08254.1"/>
    <property type="molecule type" value="Genomic_DNA"/>
</dbReference>
<reference evidence="14 22" key="2">
    <citation type="journal article" date="2002" name="J. Virol. Methods">
        <title>Characterisation of a human herpesvirus 6 variant A 'amplicon' and replication modulation by U94-Rep 'latency gene'.</title>
        <authorList>
            <person name="Turner S."/>
            <person name="DiLuca D."/>
            <person name="Gompels U."/>
        </authorList>
    </citation>
    <scope>NUCLEOTIDE SEQUENCE [LARGE SCALE GENOMIC DNA]</scope>
    <source>
        <strain evidence="14">AJ</strain>
    </source>
</reference>
<reference evidence="16" key="5">
    <citation type="journal article" date="2018" name="J. Virol.">
        <title>Copy number heterogeneity, large origin tandem repeats, and interspecies recombination in HHV-6A and HHV-6B reference strains.</title>
        <authorList>
            <person name="Greninger A.L."/>
            <person name="Roychoudhury P."/>
            <person name="Makhsous N."/>
            <person name="Hanson D."/>
            <person name="Chase J."/>
            <person name="Krueger G."/>
            <person name="Xie H."/>
            <person name="Huang M.-L."/>
            <person name="Saunders L."/>
            <person name="Ablashi D."/>
            <person name="Koelle D.M."/>
            <person name="Cook L."/>
            <person name="Jerome K.R."/>
        </authorList>
    </citation>
    <scope>NUCLEOTIDE SEQUENCE</scope>
    <source>
        <strain evidence="16">ABI-HHV6A</strain>
        <strain evidence="17">DA</strain>
        <strain evidence="18">GS</strain>
        <strain evidence="19">SIE</strain>
    </source>
</reference>
<keyword evidence="6" id="KW-1043">Host membrane</keyword>
<name>A0A0A7RSQ7_9BETA</name>
<evidence type="ECO:0000256" key="3">
    <source>
        <dbReference type="ARBA" id="ARBA00022692"/>
    </source>
</evidence>
<evidence type="ECO:0000256" key="11">
    <source>
        <dbReference type="ARBA" id="ARBA00023157"/>
    </source>
</evidence>
<feature type="transmembrane region" description="Helical" evidence="13">
    <location>
        <begin position="75"/>
        <end position="97"/>
    </location>
</feature>
<evidence type="ECO:0000313" key="22">
    <source>
        <dbReference type="Proteomes" id="UP000142548"/>
    </source>
</evidence>
<reference evidence="15" key="4">
    <citation type="submission" date="2016-12" db="EMBL/GenBank/DDBJ databases">
        <title>Most inherited chromosomally-integrated HHV-6 genomes are fully functional and capable of reactivation from human telomeres, despite evidence of ancient ancestry.</title>
        <authorList>
            <person name="Zhang E."/>
            <person name="Bell A.J."/>
            <person name="Wilkie G.S."/>
            <person name="Suarez N.M."/>
            <person name="Veal C."/>
            <person name="Batini C."/>
            <person name="Neumann R."/>
            <person name="Armendariz Castillo I.I."/>
            <person name="Porteous D.J."/>
            <person name="Smith B.H."/>
            <person name="Hocking L."/>
            <person name="Padmanabhan S."/>
            <person name="Jarrett R.F."/>
            <person name="Davison A.J."/>
            <person name="Royle N.J."/>
        </authorList>
    </citation>
    <scope>NUCLEOTIDE SEQUENCE</scope>
    <source>
        <strain evidence="15">NA18999</strain>
    </source>
</reference>
<evidence type="ECO:0000256" key="13">
    <source>
        <dbReference type="SAM" id="Phobius"/>
    </source>
</evidence>
<feature type="transmembrane region" description="Helical" evidence="13">
    <location>
        <begin position="266"/>
        <end position="286"/>
    </location>
</feature>
<accession>A0A0A7RSQ7</accession>
<evidence type="ECO:0000313" key="20">
    <source>
        <dbReference type="EMBL" id="AVK93407.1"/>
    </source>
</evidence>
<feature type="transmembrane region" description="Helical" evidence="13">
    <location>
        <begin position="298"/>
        <end position="322"/>
    </location>
</feature>
<evidence type="ECO:0000313" key="16">
    <source>
        <dbReference type="EMBL" id="AVI07385.1"/>
    </source>
</evidence>
<protein>
    <submittedName>
        <fullName evidence="15">Envelope glycoprotein M</fullName>
    </submittedName>
    <submittedName>
        <fullName evidence="16">GM</fullName>
    </submittedName>
    <submittedName>
        <fullName evidence="14 20">U72</fullName>
    </submittedName>
</protein>
<reference evidence="14 22" key="3">
    <citation type="journal article" date="2015" name="Genome Announc.">
        <title>Complete Genome Sequence of the Human Herpesvirus 6A Strain AJ from Africa Resembles Strain GS from North America.</title>
        <authorList>
            <person name="Tweedy J."/>
            <person name="Spyrou M.A."/>
            <person name="Donaldson C.D."/>
            <person name="Depledge D."/>
            <person name="Breuer J."/>
            <person name="Gompels U.A."/>
        </authorList>
    </citation>
    <scope>NUCLEOTIDE SEQUENCE [LARGE SCALE GENOMIC DNA]</scope>
    <source>
        <strain evidence="14">AJ</strain>
    </source>
</reference>
<evidence type="ECO:0000313" key="17">
    <source>
        <dbReference type="EMBL" id="AVI08254.1"/>
    </source>
</evidence>
<organism evidence="14 22">
    <name type="scientific">Human betaherpesvirus 6A</name>
    <dbReference type="NCBI Taxonomy" id="32603"/>
    <lineage>
        <taxon>Viruses</taxon>
        <taxon>Duplodnaviria</taxon>
        <taxon>Heunggongvirae</taxon>
        <taxon>Peploviricota</taxon>
        <taxon>Herviviricetes</taxon>
        <taxon>Herpesvirales</taxon>
        <taxon>Orthoherpesviridae</taxon>
        <taxon>Betaherpesvirinae</taxon>
        <taxon>Roseolovirus</taxon>
        <taxon>Roseolovirus humanbeta6a</taxon>
    </lineage>
</organism>
<dbReference type="EMBL" id="MF994813">
    <property type="protein sequence ID" value="AVI07385.1"/>
    <property type="molecule type" value="Genomic_DNA"/>
</dbReference>
<keyword evidence="2" id="KW-1048">Host nucleus</keyword>
<evidence type="ECO:0000256" key="12">
    <source>
        <dbReference type="ARBA" id="ARBA00023180"/>
    </source>
</evidence>
<dbReference type="Pfam" id="PF01528">
    <property type="entry name" value="Herpes_glycop"/>
    <property type="match status" value="1"/>
</dbReference>
<evidence type="ECO:0000256" key="2">
    <source>
        <dbReference type="ARBA" id="ARBA00022562"/>
    </source>
</evidence>
<dbReference type="GO" id="GO:0019031">
    <property type="term" value="C:viral envelope"/>
    <property type="evidence" value="ECO:0007669"/>
    <property type="project" value="UniProtKB-KW"/>
</dbReference>
<feature type="transmembrane region" description="Helical" evidence="13">
    <location>
        <begin position="236"/>
        <end position="259"/>
    </location>
</feature>
<keyword evidence="12" id="KW-0325">Glycoprotein</keyword>
<comment type="function">
    <text evidence="1">Envelope glycoprotein important for virion assembly and egress. Plays a role in the correct incorporation of gH-gL into virion membrane. Directs the glycoprotein N (gN) to the host trans-Golgi network.</text>
</comment>
<keyword evidence="5" id="KW-0946">Virion</keyword>